<dbReference type="GO" id="GO:0008677">
    <property type="term" value="F:2-dehydropantoate 2-reductase activity"/>
    <property type="evidence" value="ECO:0007669"/>
    <property type="project" value="UniProtKB-EC"/>
</dbReference>
<dbReference type="InterPro" id="IPR036291">
    <property type="entry name" value="NAD(P)-bd_dom_sf"/>
</dbReference>
<dbReference type="Gene3D" id="3.40.50.720">
    <property type="entry name" value="NAD(P)-binding Rossmann-like Domain"/>
    <property type="match status" value="1"/>
</dbReference>
<dbReference type="GO" id="GO:0015940">
    <property type="term" value="P:pantothenate biosynthetic process"/>
    <property type="evidence" value="ECO:0007669"/>
    <property type="project" value="InterPro"/>
</dbReference>
<dbReference type="InterPro" id="IPR003710">
    <property type="entry name" value="ApbA"/>
</dbReference>
<evidence type="ECO:0000313" key="12">
    <source>
        <dbReference type="EMBL" id="ACL10668.1"/>
    </source>
</evidence>
<feature type="domain" description="Ketopantoate reductase C-terminal" evidence="11">
    <location>
        <begin position="181"/>
        <end position="281"/>
    </location>
</feature>
<dbReference type="RefSeq" id="WP_012608010.1">
    <property type="nucleotide sequence ID" value="NC_011766.1"/>
</dbReference>
<feature type="domain" description="Ketopantoate reductase N-terminal" evidence="10">
    <location>
        <begin position="5"/>
        <end position="154"/>
    </location>
</feature>
<evidence type="ECO:0000256" key="2">
    <source>
        <dbReference type="ARBA" id="ARBA00007870"/>
    </source>
</evidence>
<dbReference type="InterPro" id="IPR008927">
    <property type="entry name" value="6-PGluconate_DH-like_C_sf"/>
</dbReference>
<dbReference type="GO" id="GO:0050661">
    <property type="term" value="F:NADP binding"/>
    <property type="evidence" value="ECO:0007669"/>
    <property type="project" value="TreeGrafter"/>
</dbReference>
<evidence type="ECO:0000256" key="5">
    <source>
        <dbReference type="ARBA" id="ARBA00023002"/>
    </source>
</evidence>
<dbReference type="PANTHER" id="PTHR43765">
    <property type="entry name" value="2-DEHYDROPANTOATE 2-REDUCTASE-RELATED"/>
    <property type="match status" value="1"/>
</dbReference>
<evidence type="ECO:0000256" key="3">
    <source>
        <dbReference type="ARBA" id="ARBA00013014"/>
    </source>
</evidence>
<dbReference type="GO" id="GO:0005737">
    <property type="term" value="C:cytoplasm"/>
    <property type="evidence" value="ECO:0007669"/>
    <property type="project" value="TreeGrafter"/>
</dbReference>
<dbReference type="InterPro" id="IPR013752">
    <property type="entry name" value="KPA_reductase"/>
</dbReference>
<dbReference type="STRING" id="490899.DKAM_0342"/>
<dbReference type="Pfam" id="PF02558">
    <property type="entry name" value="ApbA"/>
    <property type="match status" value="1"/>
</dbReference>
<comment type="function">
    <text evidence="9">Catalyzes the NADPH-dependent reduction of ketopantoate into pantoic acid.</text>
</comment>
<evidence type="ECO:0000256" key="6">
    <source>
        <dbReference type="ARBA" id="ARBA00032024"/>
    </source>
</evidence>
<evidence type="ECO:0000259" key="11">
    <source>
        <dbReference type="Pfam" id="PF08546"/>
    </source>
</evidence>
<dbReference type="NCBIfam" id="TIGR00745">
    <property type="entry name" value="apbA_panE"/>
    <property type="match status" value="1"/>
</dbReference>
<dbReference type="HOGENOM" id="CLU_031468_0_1_2"/>
<dbReference type="KEGG" id="dka:DKAM_0342"/>
<dbReference type="GO" id="GO:0015937">
    <property type="term" value="P:coenzyme A biosynthetic process"/>
    <property type="evidence" value="ECO:0007669"/>
    <property type="project" value="UniProtKB-UniPathway"/>
</dbReference>
<dbReference type="AlphaFoldDB" id="B8D3I7"/>
<evidence type="ECO:0000313" key="13">
    <source>
        <dbReference type="Proteomes" id="UP000006903"/>
    </source>
</evidence>
<evidence type="ECO:0000259" key="10">
    <source>
        <dbReference type="Pfam" id="PF02558"/>
    </source>
</evidence>
<dbReference type="eggNOG" id="arCOG04139">
    <property type="taxonomic scope" value="Archaea"/>
</dbReference>
<dbReference type="InterPro" id="IPR013332">
    <property type="entry name" value="KPR_N"/>
</dbReference>
<protein>
    <recommendedName>
        <fullName evidence="3 9">2-dehydropantoate 2-reductase</fullName>
        <ecNumber evidence="3 9">1.1.1.169</ecNumber>
    </recommendedName>
    <alternativeName>
        <fullName evidence="6 9">Ketopantoate reductase</fullName>
    </alternativeName>
</protein>
<dbReference type="InterPro" id="IPR050838">
    <property type="entry name" value="Ketopantoate_reductase"/>
</dbReference>
<dbReference type="Proteomes" id="UP000006903">
    <property type="component" value="Chromosome"/>
</dbReference>
<dbReference type="Gene3D" id="1.10.1040.10">
    <property type="entry name" value="N-(1-d-carboxylethyl)-l-norvaline Dehydrogenase, domain 2"/>
    <property type="match status" value="1"/>
</dbReference>
<reference evidence="12 13" key="1">
    <citation type="journal article" date="2009" name="J. Bacteriol.">
        <title>Complete genome sequence of the anaerobic, protein-degrading hyperthermophilic crenarchaeon Desulfurococcus kamchatkensis.</title>
        <authorList>
            <person name="Ravin N.V."/>
            <person name="Mardanov A.V."/>
            <person name="Beletsky A.V."/>
            <person name="Kublanov I.V."/>
            <person name="Kolganova T.V."/>
            <person name="Lebedinsky A.V."/>
            <person name="Chernyh N.A."/>
            <person name="Bonch-Osmolovskaya E.A."/>
            <person name="Skryabin K.G."/>
        </authorList>
    </citation>
    <scope>NUCLEOTIDE SEQUENCE [LARGE SCALE GENOMIC DNA]</scope>
    <source>
        <strain evidence="13">DSM 18924 / JCM 16383 / VKM B-2413 / 1221n</strain>
    </source>
</reference>
<accession>B8D3I7</accession>
<organism evidence="12 13">
    <name type="scientific">Desulfurococcus amylolyticus (strain DSM 18924 / JCM 16383 / VKM B-2413 / 1221n)</name>
    <name type="common">Desulfurococcus kamchatkensis</name>
    <dbReference type="NCBI Taxonomy" id="490899"/>
    <lineage>
        <taxon>Archaea</taxon>
        <taxon>Thermoproteota</taxon>
        <taxon>Thermoprotei</taxon>
        <taxon>Desulfurococcales</taxon>
        <taxon>Desulfurococcaceae</taxon>
        <taxon>Desulfurococcus</taxon>
    </lineage>
</organism>
<comment type="pathway">
    <text evidence="1 9">Cofactor biosynthesis; coenzyme A biosynthesis.</text>
</comment>
<dbReference type="SUPFAM" id="SSF51735">
    <property type="entry name" value="NAD(P)-binding Rossmann-fold domains"/>
    <property type="match status" value="1"/>
</dbReference>
<sequence length="311" mass="34839">MSHDICIIGGGAVGSTLAYFLYRAGVTDIPVYFGHEETVRAVLREKWVRVYDKVENRDYIVPIIPRHYSSPIDKCRFILNTVKAYSVPETFRLMEKIMDVGGVIVMLQNGIGSLELAEERFGVRVAGGVVYFGAERVSPVYTVYHGGRTVIAGCRHGLCMELTELNRVFKLGGLEFRVVSNIDYYRWLKLALNAVVNPLTAISRSRNSIVLSRPGLELASLILTEFIEVAGKHGFRFELNRLLEYVVNNVRSTRDNYSSMAQDVLNKSPTEIDFINGFIAKELGGGPSINKIITLMIHLIEESNKSKNSVQ</sequence>
<comment type="catalytic activity">
    <reaction evidence="7">
        <text>(R)-pantoate + NADP(+) = 2-dehydropantoate + NADPH + H(+)</text>
        <dbReference type="Rhea" id="RHEA:16233"/>
        <dbReference type="ChEBI" id="CHEBI:11561"/>
        <dbReference type="ChEBI" id="CHEBI:15378"/>
        <dbReference type="ChEBI" id="CHEBI:15980"/>
        <dbReference type="ChEBI" id="CHEBI:57783"/>
        <dbReference type="ChEBI" id="CHEBI:58349"/>
        <dbReference type="EC" id="1.1.1.169"/>
    </reaction>
    <physiologicalReaction direction="right-to-left" evidence="7">
        <dbReference type="Rhea" id="RHEA:16235"/>
    </physiologicalReaction>
</comment>
<keyword evidence="4 9" id="KW-0521">NADP</keyword>
<dbReference type="SUPFAM" id="SSF48179">
    <property type="entry name" value="6-phosphogluconate dehydrogenase C-terminal domain-like"/>
    <property type="match status" value="1"/>
</dbReference>
<dbReference type="UniPathway" id="UPA00241"/>
<dbReference type="EC" id="1.1.1.169" evidence="3 9"/>
<evidence type="ECO:0000256" key="1">
    <source>
        <dbReference type="ARBA" id="ARBA00004724"/>
    </source>
</evidence>
<evidence type="ECO:0000256" key="7">
    <source>
        <dbReference type="ARBA" id="ARBA00047506"/>
    </source>
</evidence>
<evidence type="ECO:0000256" key="4">
    <source>
        <dbReference type="ARBA" id="ARBA00022857"/>
    </source>
</evidence>
<dbReference type="PANTHER" id="PTHR43765:SF2">
    <property type="entry name" value="2-DEHYDROPANTOATE 2-REDUCTASE"/>
    <property type="match status" value="1"/>
</dbReference>
<comment type="similarity">
    <text evidence="2 9">Belongs to the ketopantoate reductase family.</text>
</comment>
<proteinExistence type="inferred from homology"/>
<evidence type="ECO:0000256" key="8">
    <source>
        <dbReference type="ARBA" id="ARBA00048196"/>
    </source>
</evidence>
<comment type="catalytic activity">
    <reaction evidence="8">
        <text>(R)-pantoate + NAD(+) = 2-dehydropantoate + NADH + H(+)</text>
        <dbReference type="Rhea" id="RHEA:61292"/>
        <dbReference type="ChEBI" id="CHEBI:11561"/>
        <dbReference type="ChEBI" id="CHEBI:15378"/>
        <dbReference type="ChEBI" id="CHEBI:15980"/>
        <dbReference type="ChEBI" id="CHEBI:57540"/>
        <dbReference type="ChEBI" id="CHEBI:57945"/>
    </reaction>
    <physiologicalReaction direction="right-to-left" evidence="8">
        <dbReference type="Rhea" id="RHEA:61294"/>
    </physiologicalReaction>
</comment>
<dbReference type="Pfam" id="PF08546">
    <property type="entry name" value="ApbA_C"/>
    <property type="match status" value="1"/>
</dbReference>
<keyword evidence="5 9" id="KW-0560">Oxidoreductase</keyword>
<dbReference type="GeneID" id="7170604"/>
<gene>
    <name evidence="12" type="ordered locus">DKAM_0342</name>
</gene>
<name>B8D3I7_DESA1</name>
<keyword evidence="9" id="KW-0173">Coenzyme A biosynthesis</keyword>
<dbReference type="EMBL" id="CP001140">
    <property type="protein sequence ID" value="ACL10668.1"/>
    <property type="molecule type" value="Genomic_DNA"/>
</dbReference>
<evidence type="ECO:0000256" key="9">
    <source>
        <dbReference type="RuleBase" id="RU362068"/>
    </source>
</evidence>
<dbReference type="InterPro" id="IPR013328">
    <property type="entry name" value="6PGD_dom2"/>
</dbReference>